<evidence type="ECO:0000259" key="16">
    <source>
        <dbReference type="Pfam" id="PF02706"/>
    </source>
</evidence>
<dbReference type="CDD" id="cd05387">
    <property type="entry name" value="BY-kinase"/>
    <property type="match status" value="1"/>
</dbReference>
<evidence type="ECO:0000256" key="2">
    <source>
        <dbReference type="ARBA" id="ARBA00008883"/>
    </source>
</evidence>
<evidence type="ECO:0000259" key="18">
    <source>
        <dbReference type="Pfam" id="PF13807"/>
    </source>
</evidence>
<evidence type="ECO:0000256" key="14">
    <source>
        <dbReference type="SAM" id="Coils"/>
    </source>
</evidence>
<gene>
    <name evidence="19" type="ORF">JI746_26510</name>
</gene>
<feature type="transmembrane region" description="Helical" evidence="15">
    <location>
        <begin position="40"/>
        <end position="59"/>
    </location>
</feature>
<dbReference type="InterPro" id="IPR025669">
    <property type="entry name" value="AAA_dom"/>
</dbReference>
<feature type="domain" description="Polysaccharide chain length determinant N-terminal" evidence="16">
    <location>
        <begin position="24"/>
        <end position="115"/>
    </location>
</feature>
<dbReference type="InterPro" id="IPR050445">
    <property type="entry name" value="Bact_polysacc_biosynth/exp"/>
</dbReference>
<keyword evidence="3" id="KW-1003">Cell membrane</keyword>
<evidence type="ECO:0000256" key="10">
    <source>
        <dbReference type="ARBA" id="ARBA00022989"/>
    </source>
</evidence>
<evidence type="ECO:0000256" key="4">
    <source>
        <dbReference type="ARBA" id="ARBA00022519"/>
    </source>
</evidence>
<keyword evidence="5 19" id="KW-0808">Transferase</keyword>
<name>A0ABS1JZQ2_9BURK</name>
<dbReference type="Proteomes" id="UP000622707">
    <property type="component" value="Unassembled WGS sequence"/>
</dbReference>
<evidence type="ECO:0000256" key="11">
    <source>
        <dbReference type="ARBA" id="ARBA00023136"/>
    </source>
</evidence>
<dbReference type="PANTHER" id="PTHR32309:SF32">
    <property type="entry name" value="TYROSINE-PROTEIN KINASE ETK-RELATED"/>
    <property type="match status" value="1"/>
</dbReference>
<evidence type="ECO:0000256" key="13">
    <source>
        <dbReference type="ARBA" id="ARBA00053015"/>
    </source>
</evidence>
<evidence type="ECO:0000256" key="7">
    <source>
        <dbReference type="ARBA" id="ARBA00022741"/>
    </source>
</evidence>
<dbReference type="InterPro" id="IPR032807">
    <property type="entry name" value="GNVR"/>
</dbReference>
<evidence type="ECO:0000259" key="17">
    <source>
        <dbReference type="Pfam" id="PF13614"/>
    </source>
</evidence>
<dbReference type="Pfam" id="PF23607">
    <property type="entry name" value="WZC_N"/>
    <property type="match status" value="1"/>
</dbReference>
<evidence type="ECO:0000256" key="1">
    <source>
        <dbReference type="ARBA" id="ARBA00004429"/>
    </source>
</evidence>
<evidence type="ECO:0000256" key="8">
    <source>
        <dbReference type="ARBA" id="ARBA00022777"/>
    </source>
</evidence>
<dbReference type="EMBL" id="JAEQND010000021">
    <property type="protein sequence ID" value="MBL0428685.1"/>
    <property type="molecule type" value="Genomic_DNA"/>
</dbReference>
<comment type="subcellular location">
    <subcellularLocation>
        <location evidence="1">Cell inner membrane</location>
        <topology evidence="1">Multi-pass membrane protein</topology>
    </subcellularLocation>
</comment>
<evidence type="ECO:0000256" key="15">
    <source>
        <dbReference type="SAM" id="Phobius"/>
    </source>
</evidence>
<feature type="transmembrane region" description="Helical" evidence="15">
    <location>
        <begin position="453"/>
        <end position="473"/>
    </location>
</feature>
<keyword evidence="8" id="KW-0418">Kinase</keyword>
<dbReference type="SUPFAM" id="SSF52540">
    <property type="entry name" value="P-loop containing nucleoside triphosphate hydrolases"/>
    <property type="match status" value="1"/>
</dbReference>
<keyword evidence="10 15" id="KW-1133">Transmembrane helix</keyword>
<evidence type="ECO:0000256" key="3">
    <source>
        <dbReference type="ARBA" id="ARBA00022475"/>
    </source>
</evidence>
<keyword evidence="12" id="KW-0829">Tyrosine-protein kinase</keyword>
<reference evidence="19 20" key="1">
    <citation type="journal article" date="2017" name="Int. J. Syst. Evol. Microbiol.">
        <title>Ramlibacter alkalitolerans sp. nov., alkali-tolerant bacterium isolated from soil of ginseng.</title>
        <authorList>
            <person name="Lee D.H."/>
            <person name="Cha C.J."/>
        </authorList>
    </citation>
    <scope>NUCLEOTIDE SEQUENCE [LARGE SCALE GENOMIC DNA]</scope>
    <source>
        <strain evidence="19 20">KACC 19305</strain>
    </source>
</reference>
<feature type="coiled-coil region" evidence="14">
    <location>
        <begin position="283"/>
        <end position="324"/>
    </location>
</feature>
<dbReference type="Gene3D" id="3.40.50.300">
    <property type="entry name" value="P-loop containing nucleotide triphosphate hydrolases"/>
    <property type="match status" value="1"/>
</dbReference>
<dbReference type="Pfam" id="PF13614">
    <property type="entry name" value="AAA_31"/>
    <property type="match status" value="1"/>
</dbReference>
<dbReference type="NCBIfam" id="TIGR01005">
    <property type="entry name" value="eps_transp_fam"/>
    <property type="match status" value="1"/>
</dbReference>
<comment type="caution">
    <text evidence="19">The sequence shown here is derived from an EMBL/GenBank/DDBJ whole genome shotgun (WGS) entry which is preliminary data.</text>
</comment>
<dbReference type="GO" id="GO:0004715">
    <property type="term" value="F:non-membrane spanning protein tyrosine kinase activity"/>
    <property type="evidence" value="ECO:0007669"/>
    <property type="project" value="UniProtKB-EC"/>
</dbReference>
<comment type="similarity">
    <text evidence="2">Belongs to the etk/wzc family.</text>
</comment>
<dbReference type="EC" id="2.7.10.2" evidence="19"/>
<dbReference type="Pfam" id="PF13807">
    <property type="entry name" value="GNVR"/>
    <property type="match status" value="1"/>
</dbReference>
<keyword evidence="4" id="KW-0997">Cell inner membrane</keyword>
<organism evidence="19 20">
    <name type="scientific">Ramlibacter alkalitolerans</name>
    <dbReference type="NCBI Taxonomy" id="2039631"/>
    <lineage>
        <taxon>Bacteria</taxon>
        <taxon>Pseudomonadati</taxon>
        <taxon>Pseudomonadota</taxon>
        <taxon>Betaproteobacteria</taxon>
        <taxon>Burkholderiales</taxon>
        <taxon>Comamonadaceae</taxon>
        <taxon>Ramlibacter</taxon>
    </lineage>
</organism>
<accession>A0ABS1JZQ2</accession>
<dbReference type="InterPro" id="IPR027417">
    <property type="entry name" value="P-loop_NTPase"/>
</dbReference>
<feature type="domain" description="Tyrosine-protein kinase G-rich" evidence="18">
    <location>
        <begin position="396"/>
        <end position="476"/>
    </location>
</feature>
<keyword evidence="9" id="KW-0067">ATP-binding</keyword>
<comment type="catalytic activity">
    <reaction evidence="13">
        <text>L-tyrosyl-[protein] + ATP = O-phospho-L-tyrosyl-[protein] + ADP + H(+)</text>
        <dbReference type="Rhea" id="RHEA:10596"/>
        <dbReference type="Rhea" id="RHEA-COMP:10136"/>
        <dbReference type="Rhea" id="RHEA-COMP:20101"/>
        <dbReference type="ChEBI" id="CHEBI:15378"/>
        <dbReference type="ChEBI" id="CHEBI:30616"/>
        <dbReference type="ChEBI" id="CHEBI:46858"/>
        <dbReference type="ChEBI" id="CHEBI:61978"/>
        <dbReference type="ChEBI" id="CHEBI:456216"/>
    </reaction>
</comment>
<dbReference type="InterPro" id="IPR005702">
    <property type="entry name" value="Wzc-like_C"/>
</dbReference>
<keyword evidence="7" id="KW-0547">Nucleotide-binding</keyword>
<keyword evidence="11 15" id="KW-0472">Membrane</keyword>
<feature type="domain" description="AAA" evidence="17">
    <location>
        <begin position="554"/>
        <end position="675"/>
    </location>
</feature>
<evidence type="ECO:0000256" key="5">
    <source>
        <dbReference type="ARBA" id="ARBA00022679"/>
    </source>
</evidence>
<keyword evidence="20" id="KW-1185">Reference proteome</keyword>
<evidence type="ECO:0000256" key="6">
    <source>
        <dbReference type="ARBA" id="ARBA00022692"/>
    </source>
</evidence>
<proteinExistence type="inferred from homology"/>
<sequence length="752" mass="81861">MNAPHPLSSQLMAAPQMTASDNDDQIDLREYWDLIVDSRWFIASLTALSLSVGVAYAFLARPIYEANLLIQVEDSAGSAASFLGQAASLFDVKTPAAGEIEIIRSRMIIGEAVDKTLMYVQAKPRYVPLVGGILARNTKALSEPGFLGFAGYVSGSESIQIGSFTVPEEFEASKFRLRVLSSGRFSVTHPDLEAEIQGAVGVPATQETPDGTISLLVGSISAKPGAEFTVVRNSREETIADLQEDLKLTEKGRQSGVIEARLEGADKEKLIQLLNEIGGQYVRQNVERKAAEAEKTLAFLDAQLPQFKKQLMDAEDAFNRYRNRQGTVALDEEAKLILSRTVDLQGKLLEAQQKRKELVSRFTPEHPLVATLDSQISAFNVEIAALNAKVHTLPLVQQDALRLERDVKVNNELYQQLRNNAMQLQLMREGKIGNVRLVDRAALPKDPIRPRRALVIVLSLLLGFVGAVLVAIARNAFFRGIRNPEEIEAHAGLTVYSTVPLSKVQAGLAQKVTSKEPGTHVLACEAPHDSAVESLRSLRTALQFAMLDAPNNRIVITGASPGVGKSFISTNFAAVVASSGKRVLLIDADLRKGYLNSYFGLPRERGLSELIAGSVAESEAIHRNVAPHLDMLTTGVLPPNPAELLMTQSFSTLLVRLSSMYDVVIIDTPPILAAADTLNISFHAGTLLLVARAGQSLVGELHESAKRLSHSGRTVTGAILNALDASRRHMGAYGYKYGGYKYRQYSYEATSR</sequence>
<evidence type="ECO:0000256" key="12">
    <source>
        <dbReference type="ARBA" id="ARBA00023137"/>
    </source>
</evidence>
<dbReference type="InterPro" id="IPR005700">
    <property type="entry name" value="EPS_ExoP-like"/>
</dbReference>
<dbReference type="InterPro" id="IPR003856">
    <property type="entry name" value="LPS_length_determ_N"/>
</dbReference>
<evidence type="ECO:0000256" key="9">
    <source>
        <dbReference type="ARBA" id="ARBA00022840"/>
    </source>
</evidence>
<keyword evidence="14" id="KW-0175">Coiled coil</keyword>
<protein>
    <submittedName>
        <fullName evidence="19">Polysaccharide biosynthesis tyrosine autokinase</fullName>
        <ecNumber evidence="19">2.7.10.2</ecNumber>
    </submittedName>
</protein>
<evidence type="ECO:0000313" key="20">
    <source>
        <dbReference type="Proteomes" id="UP000622707"/>
    </source>
</evidence>
<evidence type="ECO:0000313" key="19">
    <source>
        <dbReference type="EMBL" id="MBL0428685.1"/>
    </source>
</evidence>
<dbReference type="Pfam" id="PF02706">
    <property type="entry name" value="Wzz"/>
    <property type="match status" value="1"/>
</dbReference>
<dbReference type="PANTHER" id="PTHR32309">
    <property type="entry name" value="TYROSINE-PROTEIN KINASE"/>
    <property type="match status" value="1"/>
</dbReference>
<dbReference type="NCBIfam" id="TIGR01007">
    <property type="entry name" value="eps_fam"/>
    <property type="match status" value="1"/>
</dbReference>
<keyword evidence="6 15" id="KW-0812">Transmembrane</keyword>